<sequence length="191" mass="21726">MKRMYLLTFSAFFIVGCSQEKSIEDIQEDYSIDLTIQDTDDVDPSTIAQLDQEQVEGLLNHIDVFKKYEGVNEFSIVEHSHSANQQIYRIELDMPISDPISGFELKRSVRFDTNDDSEQLEPLEISSSGHGDGGVDWVSDLDPLIETSSSEANLEILGEWQGEFIYSGDLIRFSVPNTWYINISADDLPRY</sequence>
<organism evidence="1 2">
    <name type="scientific">Alkalicoccobacillus plakortidis</name>
    <dbReference type="NCBI Taxonomy" id="444060"/>
    <lineage>
        <taxon>Bacteria</taxon>
        <taxon>Bacillati</taxon>
        <taxon>Bacillota</taxon>
        <taxon>Bacilli</taxon>
        <taxon>Bacillales</taxon>
        <taxon>Bacillaceae</taxon>
        <taxon>Alkalicoccobacillus</taxon>
    </lineage>
</organism>
<comment type="caution">
    <text evidence="1">The sequence shown here is derived from an EMBL/GenBank/DDBJ whole genome shotgun (WGS) entry which is preliminary data.</text>
</comment>
<dbReference type="EMBL" id="JAMQJY010000001">
    <property type="protein sequence ID" value="MCM2675896.1"/>
    <property type="molecule type" value="Genomic_DNA"/>
</dbReference>
<dbReference type="Proteomes" id="UP001203665">
    <property type="component" value="Unassembled WGS sequence"/>
</dbReference>
<gene>
    <name evidence="1" type="ORF">NDM98_10585</name>
</gene>
<accession>A0ABT0XJ27</accession>
<dbReference type="RefSeq" id="WP_251607257.1">
    <property type="nucleotide sequence ID" value="NZ_JAMQJY010000001.1"/>
</dbReference>
<evidence type="ECO:0000313" key="1">
    <source>
        <dbReference type="EMBL" id="MCM2675896.1"/>
    </source>
</evidence>
<reference evidence="1" key="1">
    <citation type="submission" date="2022-06" db="EMBL/GenBank/DDBJ databases">
        <title>Alkalicoccobacillus porphyridii sp. nov., isolated from a marine red alga, Porphyridium purpureum and reclassification of Shouchella plakortidis and Shouchella gibsonii as Alkalicoccobacillus plakortidis comb. nov. and Alkalicoccobacillus gibsonii comb. nov.</title>
        <authorList>
            <person name="Kim K.H."/>
            <person name="Lee J.K."/>
            <person name="Han D.M."/>
            <person name="Baek J.H."/>
            <person name="Jeon C.O."/>
        </authorList>
    </citation>
    <scope>NUCLEOTIDE SEQUENCE</scope>
    <source>
        <strain evidence="1">DSM 19153</strain>
    </source>
</reference>
<dbReference type="PROSITE" id="PS51257">
    <property type="entry name" value="PROKAR_LIPOPROTEIN"/>
    <property type="match status" value="1"/>
</dbReference>
<protein>
    <recommendedName>
        <fullName evidence="3">Lipoprotein</fullName>
    </recommendedName>
</protein>
<name>A0ABT0XJ27_9BACI</name>
<evidence type="ECO:0008006" key="3">
    <source>
        <dbReference type="Google" id="ProtNLM"/>
    </source>
</evidence>
<proteinExistence type="predicted"/>
<evidence type="ECO:0000313" key="2">
    <source>
        <dbReference type="Proteomes" id="UP001203665"/>
    </source>
</evidence>
<keyword evidence="2" id="KW-1185">Reference proteome</keyword>